<reference evidence="3 4" key="1">
    <citation type="submission" date="2016-09" db="EMBL/GenBank/DDBJ databases">
        <title>Complete genome sequencing of Streptomyces lydicus 103 and metabolic pathways analysis of antibiotic biosynthesis.</title>
        <authorList>
            <person name="Jia N."/>
            <person name="Ding M.-Z."/>
            <person name="Gao F."/>
            <person name="Yuan Y.-J."/>
        </authorList>
    </citation>
    <scope>NUCLEOTIDE SEQUENCE [LARGE SCALE GENOMIC DNA]</scope>
    <source>
        <strain evidence="3 4">103</strain>
    </source>
</reference>
<evidence type="ECO:0000313" key="3">
    <source>
        <dbReference type="EMBL" id="AOP46489.1"/>
    </source>
</evidence>
<feature type="transmembrane region" description="Helical" evidence="2">
    <location>
        <begin position="13"/>
        <end position="33"/>
    </location>
</feature>
<proteinExistence type="predicted"/>
<dbReference type="KEGG" id="slc:SL103_09785"/>
<feature type="region of interest" description="Disordered" evidence="1">
    <location>
        <begin position="68"/>
        <end position="97"/>
    </location>
</feature>
<keyword evidence="2" id="KW-0472">Membrane</keyword>
<evidence type="ECO:0000313" key="4">
    <source>
        <dbReference type="Proteomes" id="UP000094094"/>
    </source>
</evidence>
<sequence>MNRTVSSDPLGNALTWVWALGTAAGLAMVGVLAQGESPTVPGSLAHPSLNVDDAAPYDAAEQTALALTSSNGATPLLEADTTTPRRHACSAHPTRGS</sequence>
<name>A0A1D7VIB5_9ACTN</name>
<dbReference type="EMBL" id="CP017157">
    <property type="protein sequence ID" value="AOP46489.1"/>
    <property type="molecule type" value="Genomic_DNA"/>
</dbReference>
<dbReference type="OrthoDB" id="4261295at2"/>
<gene>
    <name evidence="3" type="ORF">SL103_09785</name>
</gene>
<evidence type="ECO:0000256" key="1">
    <source>
        <dbReference type="SAM" id="MobiDB-lite"/>
    </source>
</evidence>
<dbReference type="AlphaFoldDB" id="A0A1D7VIB5"/>
<organism evidence="3 4">
    <name type="scientific">Streptomyces lydicus</name>
    <dbReference type="NCBI Taxonomy" id="47763"/>
    <lineage>
        <taxon>Bacteria</taxon>
        <taxon>Bacillati</taxon>
        <taxon>Actinomycetota</taxon>
        <taxon>Actinomycetes</taxon>
        <taxon>Kitasatosporales</taxon>
        <taxon>Streptomycetaceae</taxon>
        <taxon>Streptomyces</taxon>
    </lineage>
</organism>
<keyword evidence="2" id="KW-0812">Transmembrane</keyword>
<protein>
    <submittedName>
        <fullName evidence="3">Uncharacterized protein</fullName>
    </submittedName>
</protein>
<keyword evidence="2" id="KW-1133">Transmembrane helix</keyword>
<accession>A0A1D7VIB5</accession>
<keyword evidence="4" id="KW-1185">Reference proteome</keyword>
<dbReference type="Proteomes" id="UP000094094">
    <property type="component" value="Chromosome"/>
</dbReference>
<evidence type="ECO:0000256" key="2">
    <source>
        <dbReference type="SAM" id="Phobius"/>
    </source>
</evidence>